<reference evidence="1 2" key="1">
    <citation type="journal article" date="2020" name="Front. Microbiol.">
        <title>Single-cell genomics of novel Actinobacteria with the Wood-Ljungdahl pathway discovered in a serpentinizing system.</title>
        <authorList>
            <person name="Merino N."/>
            <person name="Kawai M."/>
            <person name="Boyd E.S."/>
            <person name="Colman D.R."/>
            <person name="McGlynn S.E."/>
            <person name="Nealson K.H."/>
            <person name="Kurokawa K."/>
            <person name="Hongoh Y."/>
        </authorList>
    </citation>
    <scope>NUCLEOTIDE SEQUENCE [LARGE SCALE GENOMIC DNA]</scope>
    <source>
        <strain evidence="1 2">S42</strain>
    </source>
</reference>
<name>A0A6V8PMC9_9ACTN</name>
<evidence type="ECO:0000313" key="1">
    <source>
        <dbReference type="EMBL" id="GFP33438.1"/>
    </source>
</evidence>
<proteinExistence type="predicted"/>
<dbReference type="Proteomes" id="UP000568877">
    <property type="component" value="Unassembled WGS sequence"/>
</dbReference>
<dbReference type="AlphaFoldDB" id="A0A6V8PMC9"/>
<comment type="caution">
    <text evidence="1">The sequence shown here is derived from an EMBL/GenBank/DDBJ whole genome shotgun (WGS) entry which is preliminary data.</text>
</comment>
<accession>A0A6V8PMC9</accession>
<organism evidence="1 2">
    <name type="scientific">Candidatus Hakubella thermalkaliphila</name>
    <dbReference type="NCBI Taxonomy" id="2754717"/>
    <lineage>
        <taxon>Bacteria</taxon>
        <taxon>Bacillati</taxon>
        <taxon>Actinomycetota</taxon>
        <taxon>Actinomycetota incertae sedis</taxon>
        <taxon>Candidatus Hakubellales</taxon>
        <taxon>Candidatus Hakubellaceae</taxon>
        <taxon>Candidatus Hakubella</taxon>
    </lineage>
</organism>
<gene>
    <name evidence="1" type="ORF">HKBW3S42_01774</name>
</gene>
<feature type="non-terminal residue" evidence="1">
    <location>
        <position position="1"/>
    </location>
</feature>
<evidence type="ECO:0000313" key="2">
    <source>
        <dbReference type="Proteomes" id="UP000568877"/>
    </source>
</evidence>
<dbReference type="EMBL" id="BLSA01000477">
    <property type="protein sequence ID" value="GFP33438.1"/>
    <property type="molecule type" value="Genomic_DNA"/>
</dbReference>
<protein>
    <submittedName>
        <fullName evidence="1">Uncharacterized protein</fullName>
    </submittedName>
</protein>
<sequence length="32" mass="3998">KLAWHFIEKDKTLRITDEQRKEVREKIKKSRS</sequence>